<dbReference type="CDD" id="cd05251">
    <property type="entry name" value="NmrA_like_SDR_a"/>
    <property type="match status" value="1"/>
</dbReference>
<proteinExistence type="inferred from homology"/>
<dbReference type="AlphaFoldDB" id="A0AAD6UG11"/>
<dbReference type="Proteomes" id="UP001222325">
    <property type="component" value="Unassembled WGS sequence"/>
</dbReference>
<evidence type="ECO:0000256" key="1">
    <source>
        <dbReference type="ARBA" id="ARBA00006328"/>
    </source>
</evidence>
<dbReference type="Gene3D" id="3.90.25.10">
    <property type="entry name" value="UDP-galactose 4-epimerase, domain 1"/>
    <property type="match status" value="1"/>
</dbReference>
<evidence type="ECO:0000313" key="4">
    <source>
        <dbReference type="EMBL" id="KAJ7101248.1"/>
    </source>
</evidence>
<dbReference type="PANTHER" id="PTHR42748">
    <property type="entry name" value="NITROGEN METABOLITE REPRESSION PROTEIN NMRA FAMILY MEMBER"/>
    <property type="match status" value="1"/>
</dbReference>
<dbReference type="InterPro" id="IPR008030">
    <property type="entry name" value="NmrA-like"/>
</dbReference>
<evidence type="ECO:0000259" key="3">
    <source>
        <dbReference type="Pfam" id="PF05368"/>
    </source>
</evidence>
<accession>A0AAD6UG11</accession>
<feature type="domain" description="NmrA-like" evidence="3">
    <location>
        <begin position="9"/>
        <end position="252"/>
    </location>
</feature>
<dbReference type="InterPro" id="IPR036291">
    <property type="entry name" value="NAD(P)-bd_dom_sf"/>
</dbReference>
<keyword evidence="2" id="KW-0521">NADP</keyword>
<dbReference type="Pfam" id="PF05368">
    <property type="entry name" value="NmrA"/>
    <property type="match status" value="1"/>
</dbReference>
<protein>
    <submittedName>
        <fullName evidence="4">NAD(P)-binding protein</fullName>
    </submittedName>
</protein>
<dbReference type="PANTHER" id="PTHR42748:SF7">
    <property type="entry name" value="NMRA LIKE REDOX SENSOR 1-RELATED"/>
    <property type="match status" value="1"/>
</dbReference>
<sequence>MFAPFISILGSAVLRSVLEDGTFTPRAVTRNPNSDSGKALAAQGVEVVKGDLFDRDSIKTAIKGSDAVFGVTNFWDPSVFPGTPNGSGEVEQGKNLVDAAKEAGVKFFIWSGLPSAAKLSNGKYTTVYHIDHKATVFEYLQASGVPHAAIETAYFADNLWMQVAPCCTKTETGYKIPVPKYSPTSTQSFTWVAHDLGQAVVAFLKNYADPTKNILGKAFPLVSFMETYPEVAKRISAALGKPVEFMPIKSAGLDELDAMYGYQSDFGMYKDTPVPNPDLVALGVKIGTLDDLIATEIVSRFS</sequence>
<dbReference type="SUPFAM" id="SSF51735">
    <property type="entry name" value="NAD(P)-binding Rossmann-fold domains"/>
    <property type="match status" value="1"/>
</dbReference>
<dbReference type="EMBL" id="JARJCN010000004">
    <property type="protein sequence ID" value="KAJ7101248.1"/>
    <property type="molecule type" value="Genomic_DNA"/>
</dbReference>
<gene>
    <name evidence="4" type="ORF">B0H15DRAFT_769323</name>
</gene>
<dbReference type="InterPro" id="IPR051164">
    <property type="entry name" value="NmrA-like_oxidored"/>
</dbReference>
<organism evidence="4 5">
    <name type="scientific">Mycena belliarum</name>
    <dbReference type="NCBI Taxonomy" id="1033014"/>
    <lineage>
        <taxon>Eukaryota</taxon>
        <taxon>Fungi</taxon>
        <taxon>Dikarya</taxon>
        <taxon>Basidiomycota</taxon>
        <taxon>Agaricomycotina</taxon>
        <taxon>Agaricomycetes</taxon>
        <taxon>Agaricomycetidae</taxon>
        <taxon>Agaricales</taxon>
        <taxon>Marasmiineae</taxon>
        <taxon>Mycenaceae</taxon>
        <taxon>Mycena</taxon>
    </lineage>
</organism>
<evidence type="ECO:0000256" key="2">
    <source>
        <dbReference type="ARBA" id="ARBA00022857"/>
    </source>
</evidence>
<reference evidence="4" key="1">
    <citation type="submission" date="2023-03" db="EMBL/GenBank/DDBJ databases">
        <title>Massive genome expansion in bonnet fungi (Mycena s.s.) driven by repeated elements and novel gene families across ecological guilds.</title>
        <authorList>
            <consortium name="Lawrence Berkeley National Laboratory"/>
            <person name="Harder C.B."/>
            <person name="Miyauchi S."/>
            <person name="Viragh M."/>
            <person name="Kuo A."/>
            <person name="Thoen E."/>
            <person name="Andreopoulos B."/>
            <person name="Lu D."/>
            <person name="Skrede I."/>
            <person name="Drula E."/>
            <person name="Henrissat B."/>
            <person name="Morin E."/>
            <person name="Kohler A."/>
            <person name="Barry K."/>
            <person name="LaButti K."/>
            <person name="Morin E."/>
            <person name="Salamov A."/>
            <person name="Lipzen A."/>
            <person name="Mereny Z."/>
            <person name="Hegedus B."/>
            <person name="Baldrian P."/>
            <person name="Stursova M."/>
            <person name="Weitz H."/>
            <person name="Taylor A."/>
            <person name="Grigoriev I.V."/>
            <person name="Nagy L.G."/>
            <person name="Martin F."/>
            <person name="Kauserud H."/>
        </authorList>
    </citation>
    <scope>NUCLEOTIDE SEQUENCE</scope>
    <source>
        <strain evidence="4">CBHHK173m</strain>
    </source>
</reference>
<name>A0AAD6UG11_9AGAR</name>
<dbReference type="Gene3D" id="3.40.50.720">
    <property type="entry name" value="NAD(P)-binding Rossmann-like Domain"/>
    <property type="match status" value="1"/>
</dbReference>
<comment type="similarity">
    <text evidence="1">Belongs to the NmrA-type oxidoreductase family.</text>
</comment>
<evidence type="ECO:0000313" key="5">
    <source>
        <dbReference type="Proteomes" id="UP001222325"/>
    </source>
</evidence>
<comment type="caution">
    <text evidence="4">The sequence shown here is derived from an EMBL/GenBank/DDBJ whole genome shotgun (WGS) entry which is preliminary data.</text>
</comment>
<keyword evidence="5" id="KW-1185">Reference proteome</keyword>